<dbReference type="OrthoDB" id="7997468at2"/>
<dbReference type="Proteomes" id="UP000245926">
    <property type="component" value="Chromosome"/>
</dbReference>
<dbReference type="KEGG" id="mets:DK389_04710"/>
<reference evidence="2" key="1">
    <citation type="submission" date="2018-05" db="EMBL/GenBank/DDBJ databases">
        <title>Complete Genome Sequence of Methylobacterium sp. 17SD2-17.</title>
        <authorList>
            <person name="Srinivasan S."/>
        </authorList>
    </citation>
    <scope>NUCLEOTIDE SEQUENCE [LARGE SCALE GENOMIC DNA]</scope>
    <source>
        <strain evidence="2">17SD2-17</strain>
    </source>
</reference>
<proteinExistence type="predicted"/>
<evidence type="ECO:0000313" key="1">
    <source>
        <dbReference type="EMBL" id="AWN39972.1"/>
    </source>
</evidence>
<dbReference type="EMBL" id="CP029550">
    <property type="protein sequence ID" value="AWN39972.1"/>
    <property type="molecule type" value="Genomic_DNA"/>
</dbReference>
<dbReference type="AlphaFoldDB" id="A0A2U8W3N6"/>
<protein>
    <submittedName>
        <fullName evidence="1">Uncharacterized protein</fullName>
    </submittedName>
</protein>
<gene>
    <name evidence="1" type="ORF">DK389_04710</name>
</gene>
<dbReference type="RefSeq" id="WP_109887724.1">
    <property type="nucleotide sequence ID" value="NZ_CP029550.1"/>
</dbReference>
<organism evidence="1 2">
    <name type="scientific">Methylobacterium durans</name>
    <dbReference type="NCBI Taxonomy" id="2202825"/>
    <lineage>
        <taxon>Bacteria</taxon>
        <taxon>Pseudomonadati</taxon>
        <taxon>Pseudomonadota</taxon>
        <taxon>Alphaproteobacteria</taxon>
        <taxon>Hyphomicrobiales</taxon>
        <taxon>Methylobacteriaceae</taxon>
        <taxon>Methylobacterium</taxon>
    </lineage>
</organism>
<name>A0A2U8W3N6_9HYPH</name>
<keyword evidence="2" id="KW-1185">Reference proteome</keyword>
<evidence type="ECO:0000313" key="2">
    <source>
        <dbReference type="Proteomes" id="UP000245926"/>
    </source>
</evidence>
<sequence length="98" mass="10703">MLELSHAQTEVTSQIAFSLLSDAYADLARTLIEIEEEAARQLLQNVQQRAALHCSQVQEADTDSAIRTQILSAAADQVQAVLSEVLQPIEFEPEPLAA</sequence>
<accession>A0A2U8W3N6</accession>